<dbReference type="CDD" id="cd15501">
    <property type="entry name" value="PHD_Int12"/>
    <property type="match status" value="1"/>
</dbReference>
<dbReference type="SMART" id="SM00249">
    <property type="entry name" value="PHD"/>
    <property type="match status" value="1"/>
</dbReference>
<dbReference type="AlphaFoldDB" id="A0A482X1H9"/>
<evidence type="ECO:0000256" key="5">
    <source>
        <dbReference type="ARBA" id="ARBA00022833"/>
    </source>
</evidence>
<keyword evidence="5" id="KW-0862">Zinc</keyword>
<protein>
    <recommendedName>
        <fullName evidence="2">Integrator complex subunit 12</fullName>
    </recommendedName>
</protein>
<dbReference type="InParanoid" id="A0A482X1H9"/>
<dbReference type="InterPro" id="IPR001965">
    <property type="entry name" value="Znf_PHD"/>
</dbReference>
<organism evidence="9 10">
    <name type="scientific">Laodelphax striatellus</name>
    <name type="common">Small brown planthopper</name>
    <name type="synonym">Delphax striatella</name>
    <dbReference type="NCBI Taxonomy" id="195883"/>
    <lineage>
        <taxon>Eukaryota</taxon>
        <taxon>Metazoa</taxon>
        <taxon>Ecdysozoa</taxon>
        <taxon>Arthropoda</taxon>
        <taxon>Hexapoda</taxon>
        <taxon>Insecta</taxon>
        <taxon>Pterygota</taxon>
        <taxon>Neoptera</taxon>
        <taxon>Paraneoptera</taxon>
        <taxon>Hemiptera</taxon>
        <taxon>Auchenorrhyncha</taxon>
        <taxon>Fulgoroidea</taxon>
        <taxon>Delphacidae</taxon>
        <taxon>Criomorphinae</taxon>
        <taxon>Laodelphax</taxon>
    </lineage>
</organism>
<evidence type="ECO:0000256" key="3">
    <source>
        <dbReference type="ARBA" id="ARBA00022723"/>
    </source>
</evidence>
<dbReference type="FunCoup" id="A0A482X1H9">
    <property type="interactions" value="366"/>
</dbReference>
<dbReference type="Gene3D" id="3.30.40.10">
    <property type="entry name" value="Zinc/RING finger domain, C3HC4 (zinc finger)"/>
    <property type="match status" value="1"/>
</dbReference>
<comment type="caution">
    <text evidence="9">The sequence shown here is derived from an EMBL/GenBank/DDBJ whole genome shotgun (WGS) entry which is preliminary data.</text>
</comment>
<evidence type="ECO:0000256" key="6">
    <source>
        <dbReference type="PROSITE-ProRule" id="PRU00146"/>
    </source>
</evidence>
<dbReference type="InterPro" id="IPR013083">
    <property type="entry name" value="Znf_RING/FYVE/PHD"/>
</dbReference>
<dbReference type="InterPro" id="IPR039054">
    <property type="entry name" value="Int12_PHD"/>
</dbReference>
<feature type="region of interest" description="Disordered" evidence="7">
    <location>
        <begin position="175"/>
        <end position="228"/>
    </location>
</feature>
<feature type="compositionally biased region" description="Low complexity" evidence="7">
    <location>
        <begin position="175"/>
        <end position="220"/>
    </location>
</feature>
<evidence type="ECO:0000256" key="2">
    <source>
        <dbReference type="ARBA" id="ARBA00016814"/>
    </source>
</evidence>
<name>A0A482X1H9_LAOST</name>
<dbReference type="SUPFAM" id="SSF57903">
    <property type="entry name" value="FYVE/PHD zinc finger"/>
    <property type="match status" value="1"/>
</dbReference>
<sequence>MSGEVEPYITKPIKLLLSTEEDACEQLRMLLEENIRSRYGARKAQAIANLTPSVGKALKKRAGSISPEPIPVKKPKTEVVTKSKESSPVVKFESESSDDGDSEDLSLEILEENLCFICKNVGSTSKNKMLECLDCHNLCHQNCASPPVTADVNDPRFVWYCSNCNKGSSRVISGSSRVASSSSNSGTSSASSSKTSSKSSSSRSSSNSSSSSFSINKTFAGGKWGRRT</sequence>
<feature type="compositionally biased region" description="Basic and acidic residues" evidence="7">
    <location>
        <begin position="75"/>
        <end position="85"/>
    </location>
</feature>
<dbReference type="STRING" id="195883.A0A482X1H9"/>
<proteinExistence type="inferred from homology"/>
<dbReference type="Pfam" id="PF00628">
    <property type="entry name" value="PHD"/>
    <property type="match status" value="1"/>
</dbReference>
<dbReference type="OrthoDB" id="5846437at2759"/>
<accession>A0A482X1H9</accession>
<comment type="similarity">
    <text evidence="1">Belongs to the Integrator subunit 12 family.</text>
</comment>
<dbReference type="SMR" id="A0A482X1H9"/>
<evidence type="ECO:0000259" key="8">
    <source>
        <dbReference type="PROSITE" id="PS50016"/>
    </source>
</evidence>
<feature type="domain" description="PHD-type" evidence="8">
    <location>
        <begin position="112"/>
        <end position="167"/>
    </location>
</feature>
<keyword evidence="4 6" id="KW-0863">Zinc-finger</keyword>
<dbReference type="EMBL" id="QKKF02019844">
    <property type="protein sequence ID" value="RZF39512.1"/>
    <property type="molecule type" value="Genomic_DNA"/>
</dbReference>
<dbReference type="PROSITE" id="PS50016">
    <property type="entry name" value="ZF_PHD_2"/>
    <property type="match status" value="1"/>
</dbReference>
<keyword evidence="10" id="KW-1185">Reference proteome</keyword>
<dbReference type="InterPro" id="IPR019787">
    <property type="entry name" value="Znf_PHD-finger"/>
</dbReference>
<feature type="region of interest" description="Disordered" evidence="7">
    <location>
        <begin position="61"/>
        <end position="103"/>
    </location>
</feature>
<evidence type="ECO:0000256" key="7">
    <source>
        <dbReference type="SAM" id="MobiDB-lite"/>
    </source>
</evidence>
<evidence type="ECO:0000256" key="4">
    <source>
        <dbReference type="ARBA" id="ARBA00022771"/>
    </source>
</evidence>
<keyword evidence="3" id="KW-0479">Metal-binding</keyword>
<dbReference type="GO" id="GO:0008270">
    <property type="term" value="F:zinc ion binding"/>
    <property type="evidence" value="ECO:0007669"/>
    <property type="project" value="UniProtKB-KW"/>
</dbReference>
<dbReference type="Proteomes" id="UP000291343">
    <property type="component" value="Unassembled WGS sequence"/>
</dbReference>
<evidence type="ECO:0000313" key="10">
    <source>
        <dbReference type="Proteomes" id="UP000291343"/>
    </source>
</evidence>
<reference evidence="9 10" key="1">
    <citation type="journal article" date="2017" name="Gigascience">
        <title>Genome sequence of the small brown planthopper, Laodelphax striatellus.</title>
        <authorList>
            <person name="Zhu J."/>
            <person name="Jiang F."/>
            <person name="Wang X."/>
            <person name="Yang P."/>
            <person name="Bao Y."/>
            <person name="Zhao W."/>
            <person name="Wang W."/>
            <person name="Lu H."/>
            <person name="Wang Q."/>
            <person name="Cui N."/>
            <person name="Li J."/>
            <person name="Chen X."/>
            <person name="Luo L."/>
            <person name="Yu J."/>
            <person name="Kang L."/>
            <person name="Cui F."/>
        </authorList>
    </citation>
    <scope>NUCLEOTIDE SEQUENCE [LARGE SCALE GENOMIC DNA]</scope>
    <source>
        <strain evidence="9">Lst14</strain>
    </source>
</reference>
<gene>
    <name evidence="9" type="ORF">LSTR_LSTR001033</name>
</gene>
<dbReference type="InterPro" id="IPR011011">
    <property type="entry name" value="Znf_FYVE_PHD"/>
</dbReference>
<evidence type="ECO:0000256" key="1">
    <source>
        <dbReference type="ARBA" id="ARBA00006009"/>
    </source>
</evidence>
<evidence type="ECO:0000313" key="9">
    <source>
        <dbReference type="EMBL" id="RZF39512.1"/>
    </source>
</evidence>